<evidence type="ECO:0000256" key="2">
    <source>
        <dbReference type="PROSITE-ProRule" id="PRU00284"/>
    </source>
</evidence>
<dbReference type="Pfam" id="PF00015">
    <property type="entry name" value="MCPsignal"/>
    <property type="match status" value="1"/>
</dbReference>
<protein>
    <submittedName>
        <fullName evidence="5">Methyl-accepting chemotaxis protein</fullName>
    </submittedName>
</protein>
<dbReference type="PANTHER" id="PTHR32089">
    <property type="entry name" value="METHYL-ACCEPTING CHEMOTAXIS PROTEIN MCPB"/>
    <property type="match status" value="1"/>
</dbReference>
<feature type="transmembrane region" description="Helical" evidence="3">
    <location>
        <begin position="129"/>
        <end position="149"/>
    </location>
</feature>
<reference evidence="5" key="1">
    <citation type="submission" date="2022-05" db="EMBL/GenBank/DDBJ databases">
        <authorList>
            <person name="Tuo L."/>
        </authorList>
    </citation>
    <scope>NUCLEOTIDE SEQUENCE</scope>
    <source>
        <strain evidence="5">BSK12Z-4</strain>
    </source>
</reference>
<evidence type="ECO:0000256" key="1">
    <source>
        <dbReference type="ARBA" id="ARBA00023224"/>
    </source>
</evidence>
<dbReference type="RefSeq" id="WP_250825998.1">
    <property type="nucleotide sequence ID" value="NZ_JAMOIL010000001.1"/>
</dbReference>
<accession>A0A9X2D4E4</accession>
<dbReference type="GO" id="GO:0007165">
    <property type="term" value="P:signal transduction"/>
    <property type="evidence" value="ECO:0007669"/>
    <property type="project" value="UniProtKB-KW"/>
</dbReference>
<keyword evidence="1 2" id="KW-0807">Transducer</keyword>
<feature type="transmembrane region" description="Helical" evidence="3">
    <location>
        <begin position="80"/>
        <end position="97"/>
    </location>
</feature>
<name>A0A9X2D4E4_9ACTN</name>
<dbReference type="GO" id="GO:0016020">
    <property type="term" value="C:membrane"/>
    <property type="evidence" value="ECO:0007669"/>
    <property type="project" value="InterPro"/>
</dbReference>
<sequence length="406" mass="40700">MSLTGRLLPVLWGANGLASIAGGLLAGGNVAMIAFGVLQLVVGGALRPVPWSRVPAALPLSIPFQVVGVQVVQAFVVEDLSLSAAVASVCLALWVGVSLPKSSLYATLAMQAGVLGLIAWQDAAQAQPVAYVAVVWPVVAAVGGCLYWLRDRIDLAAEQAAQAQADALRAQLATQAADERAAQERQQAVAEELAGREALQARIRSQAEALARAAATVSDQSGVASSSVSELSAAIAELSRTAQTTGAIGTQVAGMAREAGAVMDALAGSSRAVVTASSVISTIADQTNLLALNATIEAARAGAAGAGFAVVAGEVKELARQTGENAESISSTIGQVESDMVNAVAHVGRIGSEIDELQRQVATLAAAIEEQSAVVAQITGTVAATAAEAQGIADGAATLEGIATAA</sequence>
<evidence type="ECO:0000259" key="4">
    <source>
        <dbReference type="PROSITE" id="PS50111"/>
    </source>
</evidence>
<dbReference type="InterPro" id="IPR004089">
    <property type="entry name" value="MCPsignal_dom"/>
</dbReference>
<dbReference type="EMBL" id="JAMOIL010000001">
    <property type="protein sequence ID" value="MCM0619108.1"/>
    <property type="molecule type" value="Genomic_DNA"/>
</dbReference>
<evidence type="ECO:0000256" key="3">
    <source>
        <dbReference type="SAM" id="Phobius"/>
    </source>
</evidence>
<dbReference type="SMART" id="SM00283">
    <property type="entry name" value="MA"/>
    <property type="match status" value="1"/>
</dbReference>
<keyword evidence="3" id="KW-1133">Transmembrane helix</keyword>
<feature type="domain" description="Methyl-accepting transducer" evidence="4">
    <location>
        <begin position="181"/>
        <end position="406"/>
    </location>
</feature>
<feature type="transmembrane region" description="Helical" evidence="3">
    <location>
        <begin position="104"/>
        <end position="123"/>
    </location>
</feature>
<dbReference type="Gene3D" id="1.10.287.950">
    <property type="entry name" value="Methyl-accepting chemotaxis protein"/>
    <property type="match status" value="1"/>
</dbReference>
<feature type="transmembrane region" description="Helical" evidence="3">
    <location>
        <begin position="20"/>
        <end position="42"/>
    </location>
</feature>
<feature type="transmembrane region" description="Helical" evidence="3">
    <location>
        <begin position="54"/>
        <end position="74"/>
    </location>
</feature>
<proteinExistence type="predicted"/>
<keyword evidence="3" id="KW-0812">Transmembrane</keyword>
<comment type="caution">
    <text evidence="5">The sequence shown here is derived from an EMBL/GenBank/DDBJ whole genome shotgun (WGS) entry which is preliminary data.</text>
</comment>
<organism evidence="5 6">
    <name type="scientific">Nocardioides bruguierae</name>
    <dbReference type="NCBI Taxonomy" id="2945102"/>
    <lineage>
        <taxon>Bacteria</taxon>
        <taxon>Bacillati</taxon>
        <taxon>Actinomycetota</taxon>
        <taxon>Actinomycetes</taxon>
        <taxon>Propionibacteriales</taxon>
        <taxon>Nocardioidaceae</taxon>
        <taxon>Nocardioides</taxon>
    </lineage>
</organism>
<evidence type="ECO:0000313" key="5">
    <source>
        <dbReference type="EMBL" id="MCM0619108.1"/>
    </source>
</evidence>
<dbReference type="AlphaFoldDB" id="A0A9X2D4E4"/>
<dbReference type="SUPFAM" id="SSF58104">
    <property type="entry name" value="Methyl-accepting chemotaxis protein (MCP) signaling domain"/>
    <property type="match status" value="1"/>
</dbReference>
<dbReference type="PANTHER" id="PTHR32089:SF112">
    <property type="entry name" value="LYSOZYME-LIKE PROTEIN-RELATED"/>
    <property type="match status" value="1"/>
</dbReference>
<dbReference type="Proteomes" id="UP001139485">
    <property type="component" value="Unassembled WGS sequence"/>
</dbReference>
<dbReference type="PROSITE" id="PS50111">
    <property type="entry name" value="CHEMOTAXIS_TRANSDUC_2"/>
    <property type="match status" value="1"/>
</dbReference>
<keyword evidence="6" id="KW-1185">Reference proteome</keyword>
<evidence type="ECO:0000313" key="6">
    <source>
        <dbReference type="Proteomes" id="UP001139485"/>
    </source>
</evidence>
<keyword evidence="3" id="KW-0472">Membrane</keyword>
<gene>
    <name evidence="5" type="ORF">M8330_02215</name>
</gene>